<gene>
    <name evidence="2" type="ORF">AS026_29360</name>
</gene>
<keyword evidence="3" id="KW-1185">Reference proteome</keyword>
<organism evidence="2 3">
    <name type="scientific">Rhizobium altiplani</name>
    <dbReference type="NCBI Taxonomy" id="1864509"/>
    <lineage>
        <taxon>Bacteria</taxon>
        <taxon>Pseudomonadati</taxon>
        <taxon>Pseudomonadota</taxon>
        <taxon>Alphaproteobacteria</taxon>
        <taxon>Hyphomicrobiales</taxon>
        <taxon>Rhizobiaceae</taxon>
        <taxon>Rhizobium/Agrobacterium group</taxon>
        <taxon>Rhizobium</taxon>
    </lineage>
</organism>
<reference evidence="2 3" key="1">
    <citation type="submission" date="2015-11" db="EMBL/GenBank/DDBJ databases">
        <title>Draft Genome Sequence of the Strain BR 10423 (Rhizobium sp.) isolated from nodules of Mimosa pudica.</title>
        <authorList>
            <person name="Barauna A.C."/>
            <person name="Zilli J.E."/>
            <person name="Simoes-Araujo J.L."/>
            <person name="Reis V.M."/>
            <person name="James E.K."/>
            <person name="Reis F.B.Jr."/>
            <person name="Rouws L.F."/>
            <person name="Passos S.R."/>
            <person name="Gois S.R."/>
        </authorList>
    </citation>
    <scope>NUCLEOTIDE SEQUENCE [LARGE SCALE GENOMIC DNA]</scope>
    <source>
        <strain evidence="2 3">BR10423</strain>
    </source>
</reference>
<name>A0A120FQV8_9HYPH</name>
<dbReference type="EMBL" id="LNCD01000015">
    <property type="protein sequence ID" value="KWV59166.1"/>
    <property type="molecule type" value="Genomic_DNA"/>
</dbReference>
<dbReference type="InterPro" id="IPR006064">
    <property type="entry name" value="Glycosidase"/>
</dbReference>
<accession>A0A120FQV8</accession>
<evidence type="ECO:0000313" key="2">
    <source>
        <dbReference type="EMBL" id="KWV59166.1"/>
    </source>
</evidence>
<feature type="domain" description="Cytokinin glycosidase" evidence="1">
    <location>
        <begin position="19"/>
        <end position="106"/>
    </location>
</feature>
<evidence type="ECO:0000313" key="3">
    <source>
        <dbReference type="Proteomes" id="UP000068164"/>
    </source>
</evidence>
<proteinExistence type="predicted"/>
<dbReference type="AlphaFoldDB" id="A0A120FQV8"/>
<dbReference type="Proteomes" id="UP000068164">
    <property type="component" value="Unassembled WGS sequence"/>
</dbReference>
<sequence>MNHWAGSNELEQIEMKEEQAELLYIYMPEANAKACLRAQSLDDIPDHMRFLDHDGQRKILAVDIPPYAAYSTIEAIVERYHSVGCGIVEDSDIESCLVIPATNWFYYDSDKFLFRRSGLGSFDVIAIAPVLLDANVDFEELSE</sequence>
<comment type="caution">
    <text evidence="2">The sequence shown here is derived from an EMBL/GenBank/DDBJ whole genome shotgun (WGS) entry which is preliminary data.</text>
</comment>
<dbReference type="Pfam" id="PF02027">
    <property type="entry name" value="RolB_RolC"/>
    <property type="match status" value="1"/>
</dbReference>
<evidence type="ECO:0000259" key="1">
    <source>
        <dbReference type="Pfam" id="PF02027"/>
    </source>
</evidence>
<protein>
    <recommendedName>
        <fullName evidence="1">Cytokinin glycosidase domain-containing protein</fullName>
    </recommendedName>
</protein>